<dbReference type="InterPro" id="IPR029060">
    <property type="entry name" value="PIN-like_dom_sf"/>
</dbReference>
<name>A0A967EAU9_9MICO</name>
<keyword evidence="8" id="KW-1185">Reference proteome</keyword>
<evidence type="ECO:0000256" key="4">
    <source>
        <dbReference type="ARBA" id="ARBA00022842"/>
    </source>
</evidence>
<reference evidence="7" key="1">
    <citation type="submission" date="2020-03" db="EMBL/GenBank/DDBJ databases">
        <title>Draft sequencing of Calidifontibacter sp. DB0510.</title>
        <authorList>
            <person name="Kim D.-U."/>
        </authorList>
    </citation>
    <scope>NUCLEOTIDE SEQUENCE</scope>
    <source>
        <strain evidence="7">DB0510</strain>
    </source>
</reference>
<protein>
    <submittedName>
        <fullName evidence="7">PIN domain-containing protein</fullName>
    </submittedName>
</protein>
<dbReference type="GO" id="GO:0016787">
    <property type="term" value="F:hydrolase activity"/>
    <property type="evidence" value="ECO:0007669"/>
    <property type="project" value="UniProtKB-KW"/>
</dbReference>
<keyword evidence="4" id="KW-0460">Magnesium</keyword>
<keyword evidence="2" id="KW-0479">Metal-binding</keyword>
<dbReference type="GO" id="GO:0004518">
    <property type="term" value="F:nuclease activity"/>
    <property type="evidence" value="ECO:0007669"/>
    <property type="project" value="UniProtKB-KW"/>
</dbReference>
<dbReference type="SUPFAM" id="SSF88723">
    <property type="entry name" value="PIN domain-like"/>
    <property type="match status" value="1"/>
</dbReference>
<evidence type="ECO:0000259" key="5">
    <source>
        <dbReference type="Pfam" id="PF13470"/>
    </source>
</evidence>
<keyword evidence="3" id="KW-0378">Hydrolase</keyword>
<keyword evidence="1" id="KW-0540">Nuclease</keyword>
<sequence>MATFPALFDTNVLFGFHLNDVILGMAERGLFRPLWSEQILVELADNLIEHGLPEANAQRRIDAMQRAFPDARVHGYEDLVENMTNDPKDRHVLAAAIRANCEVLVTFNLKDFPEDSVAAYDIEIVHPDKFLLDQLDLYPDPTVGVLRQLIADYASPKLEMEDLLARLADAGVPEFASATRRYL</sequence>
<organism evidence="7 8">
    <name type="scientific">Metallococcus carri</name>
    <dbReference type="NCBI Taxonomy" id="1656884"/>
    <lineage>
        <taxon>Bacteria</taxon>
        <taxon>Bacillati</taxon>
        <taxon>Actinomycetota</taxon>
        <taxon>Actinomycetes</taxon>
        <taxon>Micrococcales</taxon>
        <taxon>Dermacoccaceae</taxon>
        <taxon>Metallococcus</taxon>
    </lineage>
</organism>
<dbReference type="RefSeq" id="WP_166196887.1">
    <property type="nucleotide sequence ID" value="NZ_JAAOIV010000007.1"/>
</dbReference>
<dbReference type="InterPro" id="IPR002716">
    <property type="entry name" value="PIN_dom"/>
</dbReference>
<evidence type="ECO:0000256" key="1">
    <source>
        <dbReference type="ARBA" id="ARBA00022722"/>
    </source>
</evidence>
<evidence type="ECO:0000313" key="7">
    <source>
        <dbReference type="EMBL" id="NHN56284.1"/>
    </source>
</evidence>
<dbReference type="AlphaFoldDB" id="A0A967EAU9"/>
<comment type="caution">
    <text evidence="7">The sequence shown here is derived from an EMBL/GenBank/DDBJ whole genome shotgun (WGS) entry which is preliminary data.</text>
</comment>
<dbReference type="Pfam" id="PF13470">
    <property type="entry name" value="PIN_3"/>
    <property type="match status" value="1"/>
</dbReference>
<dbReference type="Proteomes" id="UP000744769">
    <property type="component" value="Unassembled WGS sequence"/>
</dbReference>
<dbReference type="GO" id="GO:0046872">
    <property type="term" value="F:metal ion binding"/>
    <property type="evidence" value="ECO:0007669"/>
    <property type="project" value="UniProtKB-KW"/>
</dbReference>
<evidence type="ECO:0000256" key="2">
    <source>
        <dbReference type="ARBA" id="ARBA00022723"/>
    </source>
</evidence>
<dbReference type="InterPro" id="IPR058652">
    <property type="entry name" value="VapC50_C"/>
</dbReference>
<accession>A0A967EAU9</accession>
<feature type="domain" description="PIN" evidence="5">
    <location>
        <begin position="6"/>
        <end position="109"/>
    </location>
</feature>
<dbReference type="Pfam" id="PF26343">
    <property type="entry name" value="VapC50_C"/>
    <property type="match status" value="1"/>
</dbReference>
<evidence type="ECO:0000256" key="3">
    <source>
        <dbReference type="ARBA" id="ARBA00022801"/>
    </source>
</evidence>
<gene>
    <name evidence="7" type="ORF">G9U51_10905</name>
</gene>
<evidence type="ECO:0000313" key="8">
    <source>
        <dbReference type="Proteomes" id="UP000744769"/>
    </source>
</evidence>
<feature type="domain" description="VapC50 C-terminal" evidence="6">
    <location>
        <begin position="127"/>
        <end position="181"/>
    </location>
</feature>
<evidence type="ECO:0000259" key="6">
    <source>
        <dbReference type="Pfam" id="PF26343"/>
    </source>
</evidence>
<proteinExistence type="predicted"/>
<dbReference type="EMBL" id="JAAOIV010000007">
    <property type="protein sequence ID" value="NHN56284.1"/>
    <property type="molecule type" value="Genomic_DNA"/>
</dbReference>